<reference evidence="1" key="1">
    <citation type="submission" date="2021-01" db="EMBL/GenBank/DDBJ databases">
        <title>Adiantum capillus-veneris genome.</title>
        <authorList>
            <person name="Fang Y."/>
            <person name="Liao Q."/>
        </authorList>
    </citation>
    <scope>NUCLEOTIDE SEQUENCE</scope>
    <source>
        <strain evidence="1">H3</strain>
        <tissue evidence="1">Leaf</tissue>
    </source>
</reference>
<accession>A0A9D4Z8M8</accession>
<protein>
    <submittedName>
        <fullName evidence="1">Uncharacterized protein</fullName>
    </submittedName>
</protein>
<dbReference type="OrthoDB" id="426718at2759"/>
<evidence type="ECO:0000313" key="1">
    <source>
        <dbReference type="EMBL" id="KAI5066338.1"/>
    </source>
</evidence>
<dbReference type="EMBL" id="JABFUD020000018">
    <property type="protein sequence ID" value="KAI5066338.1"/>
    <property type="molecule type" value="Genomic_DNA"/>
</dbReference>
<keyword evidence="2" id="KW-1185">Reference proteome</keyword>
<organism evidence="1 2">
    <name type="scientific">Adiantum capillus-veneris</name>
    <name type="common">Maidenhair fern</name>
    <dbReference type="NCBI Taxonomy" id="13818"/>
    <lineage>
        <taxon>Eukaryota</taxon>
        <taxon>Viridiplantae</taxon>
        <taxon>Streptophyta</taxon>
        <taxon>Embryophyta</taxon>
        <taxon>Tracheophyta</taxon>
        <taxon>Polypodiopsida</taxon>
        <taxon>Polypodiidae</taxon>
        <taxon>Polypodiales</taxon>
        <taxon>Pteridineae</taxon>
        <taxon>Pteridaceae</taxon>
        <taxon>Vittarioideae</taxon>
        <taxon>Adiantum</taxon>
    </lineage>
</organism>
<proteinExistence type="predicted"/>
<evidence type="ECO:0000313" key="2">
    <source>
        <dbReference type="Proteomes" id="UP000886520"/>
    </source>
</evidence>
<dbReference type="AlphaFoldDB" id="A0A9D4Z8M8"/>
<comment type="caution">
    <text evidence="1">The sequence shown here is derived from an EMBL/GenBank/DDBJ whole genome shotgun (WGS) entry which is preliminary data.</text>
</comment>
<name>A0A9D4Z8M8_ADICA</name>
<dbReference type="Proteomes" id="UP000886520">
    <property type="component" value="Chromosome 18"/>
</dbReference>
<gene>
    <name evidence="1" type="ORF">GOP47_0018962</name>
</gene>
<sequence length="105" mass="11806">MAAATFKSTSMKDGFEKVGHNQLDIVEETDDYIGEDAAEVLEEILPFIEMVAATFKRTSMKDSFEKVGHSQLIHRVIDNSHLFGGVMGCMDMDVYVRILGTMRAW</sequence>